<dbReference type="InterPro" id="IPR011893">
    <property type="entry name" value="Selenoprotein_Rdx-typ"/>
</dbReference>
<feature type="chain" id="PRO_5040478142" description="Selenoprotein T" evidence="4">
    <location>
        <begin position="27"/>
        <end position="201"/>
    </location>
</feature>
<dbReference type="InterPro" id="IPR036249">
    <property type="entry name" value="Thioredoxin-like_sf"/>
</dbReference>
<keyword evidence="3" id="KW-1133">Transmembrane helix</keyword>
<dbReference type="OrthoDB" id="60822at2759"/>
<name>A0A9P0DVN3_PHACE</name>
<dbReference type="AlphaFoldDB" id="A0A9P0DVN3"/>
<keyword evidence="2" id="KW-0676">Redox-active center</keyword>
<sequence length="201" mass="22808">MPGINSNVKYILCVFIFCSLSVSTGSSNLVEDDVPLSKLSQTAGAPTMKFLYCYSCGYKKMYDQYVDLINQKYPYILVDGANYDPPGMNMFLARVLGGLKMLIILCILGGVNIFEYINQPRPSWWAWCTENKLYACMMLFFLCNIVEGQLIQSGAFEIILNDVPVWSKLETGRIPQPAELFQIIDSHMQFDTKLELNNFAK</sequence>
<organism evidence="5 6">
    <name type="scientific">Phaedon cochleariae</name>
    <name type="common">Mustard beetle</name>
    <dbReference type="NCBI Taxonomy" id="80249"/>
    <lineage>
        <taxon>Eukaryota</taxon>
        <taxon>Metazoa</taxon>
        <taxon>Ecdysozoa</taxon>
        <taxon>Arthropoda</taxon>
        <taxon>Hexapoda</taxon>
        <taxon>Insecta</taxon>
        <taxon>Pterygota</taxon>
        <taxon>Neoptera</taxon>
        <taxon>Endopterygota</taxon>
        <taxon>Coleoptera</taxon>
        <taxon>Polyphaga</taxon>
        <taxon>Cucujiformia</taxon>
        <taxon>Chrysomeloidea</taxon>
        <taxon>Chrysomelidae</taxon>
        <taxon>Chrysomelinae</taxon>
        <taxon>Chrysomelini</taxon>
        <taxon>Phaedon</taxon>
    </lineage>
</organism>
<reference evidence="5" key="1">
    <citation type="submission" date="2022-01" db="EMBL/GenBank/DDBJ databases">
        <authorList>
            <person name="King R."/>
        </authorList>
    </citation>
    <scope>NUCLEOTIDE SEQUENCE</scope>
</reference>
<keyword evidence="3" id="KW-0472">Membrane</keyword>
<evidence type="ECO:0008006" key="7">
    <source>
        <dbReference type="Google" id="ProtNLM"/>
    </source>
</evidence>
<evidence type="ECO:0000256" key="3">
    <source>
        <dbReference type="SAM" id="Phobius"/>
    </source>
</evidence>
<accession>A0A9P0DVN3</accession>
<dbReference type="Gene3D" id="3.40.30.10">
    <property type="entry name" value="Glutaredoxin"/>
    <property type="match status" value="1"/>
</dbReference>
<keyword evidence="1 4" id="KW-0732">Signal</keyword>
<dbReference type="SUPFAM" id="SSF52833">
    <property type="entry name" value="Thioredoxin-like"/>
    <property type="match status" value="1"/>
</dbReference>
<dbReference type="Proteomes" id="UP001153737">
    <property type="component" value="Chromosome 9"/>
</dbReference>
<dbReference type="PANTHER" id="PTHR13544">
    <property type="entry name" value="SELENOPROTEIN T"/>
    <property type="match status" value="1"/>
</dbReference>
<dbReference type="NCBIfam" id="TIGR02174">
    <property type="entry name" value="CXXU_selWTH"/>
    <property type="match status" value="1"/>
</dbReference>
<dbReference type="PANTHER" id="PTHR13544:SF0">
    <property type="entry name" value="THIOREDOXIN REDUCTASE-LIKE SELENOPROTEIN T"/>
    <property type="match status" value="1"/>
</dbReference>
<dbReference type="GO" id="GO:0045454">
    <property type="term" value="P:cell redox homeostasis"/>
    <property type="evidence" value="ECO:0007669"/>
    <property type="project" value="TreeGrafter"/>
</dbReference>
<evidence type="ECO:0000256" key="2">
    <source>
        <dbReference type="ARBA" id="ARBA00023284"/>
    </source>
</evidence>
<reference evidence="5" key="2">
    <citation type="submission" date="2022-10" db="EMBL/GenBank/DDBJ databases">
        <authorList>
            <consortium name="ENA_rothamsted_submissions"/>
            <consortium name="culmorum"/>
            <person name="King R."/>
        </authorList>
    </citation>
    <scope>NUCLEOTIDE SEQUENCE</scope>
</reference>
<evidence type="ECO:0000313" key="5">
    <source>
        <dbReference type="EMBL" id="CAH1183693.1"/>
    </source>
</evidence>
<feature type="signal peptide" evidence="4">
    <location>
        <begin position="1"/>
        <end position="26"/>
    </location>
</feature>
<dbReference type="GO" id="GO:0005789">
    <property type="term" value="C:endoplasmic reticulum membrane"/>
    <property type="evidence" value="ECO:0007669"/>
    <property type="project" value="TreeGrafter"/>
</dbReference>
<evidence type="ECO:0000256" key="4">
    <source>
        <dbReference type="SAM" id="SignalP"/>
    </source>
</evidence>
<keyword evidence="6" id="KW-1185">Reference proteome</keyword>
<dbReference type="Pfam" id="PF10262">
    <property type="entry name" value="Rdx"/>
    <property type="match status" value="1"/>
</dbReference>
<protein>
    <recommendedName>
        <fullName evidence="7">Selenoprotein T</fullName>
    </recommendedName>
</protein>
<dbReference type="EMBL" id="OU896715">
    <property type="protein sequence ID" value="CAH1183693.1"/>
    <property type="molecule type" value="Genomic_DNA"/>
</dbReference>
<feature type="transmembrane region" description="Helical" evidence="3">
    <location>
        <begin position="91"/>
        <end position="114"/>
    </location>
</feature>
<evidence type="ECO:0000256" key="1">
    <source>
        <dbReference type="ARBA" id="ARBA00022729"/>
    </source>
</evidence>
<proteinExistence type="predicted"/>
<evidence type="ECO:0000313" key="6">
    <source>
        <dbReference type="Proteomes" id="UP001153737"/>
    </source>
</evidence>
<dbReference type="InterPro" id="IPR019389">
    <property type="entry name" value="Selenoprotein_T"/>
</dbReference>
<keyword evidence="3" id="KW-0812">Transmembrane</keyword>
<gene>
    <name evidence="5" type="ORF">PHAECO_LOCUS12767</name>
</gene>
<dbReference type="GO" id="GO:0004791">
    <property type="term" value="F:thioredoxin-disulfide reductase (NADPH) activity"/>
    <property type="evidence" value="ECO:0007669"/>
    <property type="project" value="TreeGrafter"/>
</dbReference>